<dbReference type="Proteomes" id="UP000018419">
    <property type="component" value="Unassembled WGS sequence"/>
</dbReference>
<protein>
    <submittedName>
        <fullName evidence="1">Uncharacterized protein</fullName>
    </submittedName>
</protein>
<sequence>MLKHKIFNVFSQFIGGMCQKNQSNLEFMLRYNTQLYLKKMIILLFIY</sequence>
<accession>A0ABP2GQV5</accession>
<gene>
    <name evidence="1" type="ORF">ACIRA0001_1029</name>
</gene>
<comment type="caution">
    <text evidence="1">The sequence shown here is derived from an EMBL/GenBank/DDBJ whole genome shotgun (WGS) entry which is preliminary data.</text>
</comment>
<organism evidence="1 2">
    <name type="scientific">Acinetobacter radioresistens SK82</name>
    <dbReference type="NCBI Taxonomy" id="596318"/>
    <lineage>
        <taxon>Bacteria</taxon>
        <taxon>Pseudomonadati</taxon>
        <taxon>Pseudomonadota</taxon>
        <taxon>Gammaproteobacteria</taxon>
        <taxon>Moraxellales</taxon>
        <taxon>Moraxellaceae</taxon>
        <taxon>Acinetobacter</taxon>
    </lineage>
</organism>
<keyword evidence="2" id="KW-1185">Reference proteome</keyword>
<reference evidence="1 2" key="1">
    <citation type="submission" date="2009-07" db="EMBL/GenBank/DDBJ databases">
        <authorList>
            <person name="Madupu R."/>
            <person name="Durkin A.S."/>
            <person name="Torralba M."/>
            <person name="Methe B."/>
            <person name="Sutton G.G."/>
            <person name="Strausberg R.L."/>
            <person name="Nelson K.E."/>
        </authorList>
    </citation>
    <scope>NUCLEOTIDE SEQUENCE [LARGE SCALE GENOMIC DNA]</scope>
    <source>
        <strain evidence="1 2">SK82</strain>
    </source>
</reference>
<evidence type="ECO:0000313" key="2">
    <source>
        <dbReference type="Proteomes" id="UP000018419"/>
    </source>
</evidence>
<name>A0ABP2GQV5_ACIRA</name>
<proteinExistence type="predicted"/>
<evidence type="ECO:0000313" key="1">
    <source>
        <dbReference type="EMBL" id="EET83321.1"/>
    </source>
</evidence>
<dbReference type="EMBL" id="ACVR01000020">
    <property type="protein sequence ID" value="EET83321.1"/>
    <property type="molecule type" value="Genomic_DNA"/>
</dbReference>